<dbReference type="GO" id="GO:0000155">
    <property type="term" value="F:phosphorelay sensor kinase activity"/>
    <property type="evidence" value="ECO:0007669"/>
    <property type="project" value="InterPro"/>
</dbReference>
<evidence type="ECO:0000313" key="12">
    <source>
        <dbReference type="EMBL" id="TFF40206.1"/>
    </source>
</evidence>
<dbReference type="PANTHER" id="PTHR24421">
    <property type="entry name" value="NITRATE/NITRITE SENSOR PROTEIN NARX-RELATED"/>
    <property type="match status" value="1"/>
</dbReference>
<keyword evidence="4" id="KW-0808">Transferase</keyword>
<proteinExistence type="predicted"/>
<dbReference type="InterPro" id="IPR036890">
    <property type="entry name" value="HATPase_C_sf"/>
</dbReference>
<dbReference type="InterPro" id="IPR003594">
    <property type="entry name" value="HATPase_dom"/>
</dbReference>
<accession>A0A4Y8SP85</accession>
<evidence type="ECO:0000313" key="13">
    <source>
        <dbReference type="Proteomes" id="UP000297540"/>
    </source>
</evidence>
<evidence type="ECO:0000256" key="7">
    <source>
        <dbReference type="ARBA" id="ARBA00022840"/>
    </source>
</evidence>
<dbReference type="Proteomes" id="UP000297540">
    <property type="component" value="Unassembled WGS sequence"/>
</dbReference>
<keyword evidence="8" id="KW-0902">Two-component regulatory system</keyword>
<protein>
    <recommendedName>
        <fullName evidence="2">histidine kinase</fullName>
        <ecNumber evidence="2">2.7.13.3</ecNumber>
    </recommendedName>
</protein>
<dbReference type="OrthoDB" id="5401121at2"/>
<keyword evidence="3" id="KW-0597">Phosphoprotein</keyword>
<feature type="domain" description="Histidine kinase/HSP90-like ATPase" evidence="10">
    <location>
        <begin position="173"/>
        <end position="256"/>
    </location>
</feature>
<dbReference type="Gene3D" id="3.30.565.10">
    <property type="entry name" value="Histidine kinase-like ATPase, C-terminal domain"/>
    <property type="match status" value="1"/>
</dbReference>
<evidence type="ECO:0000259" key="11">
    <source>
        <dbReference type="Pfam" id="PF07730"/>
    </source>
</evidence>
<feature type="transmembrane region" description="Helical" evidence="9">
    <location>
        <begin position="12"/>
        <end position="33"/>
    </location>
</feature>
<dbReference type="Pfam" id="PF07730">
    <property type="entry name" value="HisKA_3"/>
    <property type="match status" value="1"/>
</dbReference>
<keyword evidence="13" id="KW-1185">Reference proteome</keyword>
<evidence type="ECO:0000256" key="6">
    <source>
        <dbReference type="ARBA" id="ARBA00022777"/>
    </source>
</evidence>
<reference evidence="12 13" key="1">
    <citation type="journal article" date="2017" name="Int. J. Syst. Evol. Microbiol.">
        <title>Mucilaginibacterpsychrotolerans sp. nov., isolated from peatlands.</title>
        <authorList>
            <person name="Deng Y."/>
            <person name="Shen L."/>
            <person name="Xu B."/>
            <person name="Liu Y."/>
            <person name="Gu Z."/>
            <person name="Liu H."/>
            <person name="Zhou Y."/>
        </authorList>
    </citation>
    <scope>NUCLEOTIDE SEQUENCE [LARGE SCALE GENOMIC DNA]</scope>
    <source>
        <strain evidence="12 13">NH7-4</strain>
    </source>
</reference>
<evidence type="ECO:0000256" key="5">
    <source>
        <dbReference type="ARBA" id="ARBA00022741"/>
    </source>
</evidence>
<evidence type="ECO:0000256" key="9">
    <source>
        <dbReference type="SAM" id="Phobius"/>
    </source>
</evidence>
<dbReference type="InterPro" id="IPR050482">
    <property type="entry name" value="Sensor_HK_TwoCompSys"/>
</dbReference>
<dbReference type="CDD" id="cd16917">
    <property type="entry name" value="HATPase_UhpB-NarQ-NarX-like"/>
    <property type="match status" value="1"/>
</dbReference>
<comment type="caution">
    <text evidence="12">The sequence shown here is derived from an EMBL/GenBank/DDBJ whole genome shotgun (WGS) entry which is preliminary data.</text>
</comment>
<feature type="domain" description="Signal transduction histidine kinase subgroup 3 dimerisation and phosphoacceptor" evidence="11">
    <location>
        <begin position="70"/>
        <end position="125"/>
    </location>
</feature>
<evidence type="ECO:0000256" key="3">
    <source>
        <dbReference type="ARBA" id="ARBA00022553"/>
    </source>
</evidence>
<gene>
    <name evidence="12" type="ORF">E2R66_02855</name>
</gene>
<keyword evidence="9" id="KW-1133">Transmembrane helix</keyword>
<dbReference type="GO" id="GO:0016020">
    <property type="term" value="C:membrane"/>
    <property type="evidence" value="ECO:0007669"/>
    <property type="project" value="InterPro"/>
</dbReference>
<evidence type="ECO:0000256" key="8">
    <source>
        <dbReference type="ARBA" id="ARBA00023012"/>
    </source>
</evidence>
<keyword evidence="9" id="KW-0812">Transmembrane</keyword>
<evidence type="ECO:0000259" key="10">
    <source>
        <dbReference type="Pfam" id="PF02518"/>
    </source>
</evidence>
<evidence type="ECO:0000256" key="4">
    <source>
        <dbReference type="ARBA" id="ARBA00022679"/>
    </source>
</evidence>
<keyword evidence="9" id="KW-0472">Membrane</keyword>
<dbReference type="AlphaFoldDB" id="A0A4Y8SP85"/>
<keyword evidence="6 12" id="KW-0418">Kinase</keyword>
<keyword evidence="5" id="KW-0547">Nucleotide-binding</keyword>
<dbReference type="Pfam" id="PF02518">
    <property type="entry name" value="HATPase_c"/>
    <property type="match status" value="1"/>
</dbReference>
<comment type="catalytic activity">
    <reaction evidence="1">
        <text>ATP + protein L-histidine = ADP + protein N-phospho-L-histidine.</text>
        <dbReference type="EC" id="2.7.13.3"/>
    </reaction>
</comment>
<dbReference type="GO" id="GO:0005524">
    <property type="term" value="F:ATP binding"/>
    <property type="evidence" value="ECO:0007669"/>
    <property type="project" value="UniProtKB-KW"/>
</dbReference>
<dbReference type="EC" id="2.7.13.3" evidence="2"/>
<dbReference type="GO" id="GO:0046983">
    <property type="term" value="F:protein dimerization activity"/>
    <property type="evidence" value="ECO:0007669"/>
    <property type="project" value="InterPro"/>
</dbReference>
<sequence>MPQTDQEVINIVIAGTGMLLLLAVFIIGFLFLYQRRHNKYHMEQEQLKAAFSQELLKTQIEMQEQTLNYVSREIHDNITQVLSFVKLNLAFTANLTDADRTHKIDESRKLVAQAIGDLRDLSKSLSFEHIAQLGLVKTIAIEADRINKSSIMEAVMDVEGQPFSLGDERELVFFRIFQETLNNALKHAGASQFKISMRYDDNAFNLTIADNGAGFDYDALTVGGSGLRNMQNRASLVGAVAKISSSPGKGCYVSIDVNPISKETTIA</sequence>
<dbReference type="EMBL" id="SOZE01000002">
    <property type="protein sequence ID" value="TFF40206.1"/>
    <property type="molecule type" value="Genomic_DNA"/>
</dbReference>
<dbReference type="Gene3D" id="1.20.5.1930">
    <property type="match status" value="1"/>
</dbReference>
<keyword evidence="7" id="KW-0067">ATP-binding</keyword>
<dbReference type="InterPro" id="IPR011712">
    <property type="entry name" value="Sig_transdc_His_kin_sub3_dim/P"/>
</dbReference>
<organism evidence="12 13">
    <name type="scientific">Mucilaginibacter psychrotolerans</name>
    <dbReference type="NCBI Taxonomy" id="1524096"/>
    <lineage>
        <taxon>Bacteria</taxon>
        <taxon>Pseudomonadati</taxon>
        <taxon>Bacteroidota</taxon>
        <taxon>Sphingobacteriia</taxon>
        <taxon>Sphingobacteriales</taxon>
        <taxon>Sphingobacteriaceae</taxon>
        <taxon>Mucilaginibacter</taxon>
    </lineage>
</organism>
<dbReference type="RefSeq" id="WP_133226559.1">
    <property type="nucleotide sequence ID" value="NZ_SOZE01000002.1"/>
</dbReference>
<evidence type="ECO:0000256" key="1">
    <source>
        <dbReference type="ARBA" id="ARBA00000085"/>
    </source>
</evidence>
<name>A0A4Y8SP85_9SPHI</name>
<dbReference type="PANTHER" id="PTHR24421:SF10">
    <property type="entry name" value="NITRATE_NITRITE SENSOR PROTEIN NARQ"/>
    <property type="match status" value="1"/>
</dbReference>
<evidence type="ECO:0000256" key="2">
    <source>
        <dbReference type="ARBA" id="ARBA00012438"/>
    </source>
</evidence>
<dbReference type="SUPFAM" id="SSF55874">
    <property type="entry name" value="ATPase domain of HSP90 chaperone/DNA topoisomerase II/histidine kinase"/>
    <property type="match status" value="1"/>
</dbReference>